<dbReference type="HOGENOM" id="CLU_1097061_0_0_5"/>
<gene>
    <name evidence="2" type="ORF">ID47_06670</name>
</gene>
<dbReference type="AlphaFoldDB" id="A0A077AWY8"/>
<dbReference type="KEGG" id="paca:ID47_06670"/>
<proteinExistence type="predicted"/>
<name>A0A077AWY8_9PROT</name>
<dbReference type="EMBL" id="CP008941">
    <property type="protein sequence ID" value="AIK96494.1"/>
    <property type="molecule type" value="Genomic_DNA"/>
</dbReference>
<evidence type="ECO:0000313" key="3">
    <source>
        <dbReference type="Proteomes" id="UP000028926"/>
    </source>
</evidence>
<keyword evidence="1" id="KW-0732">Signal</keyword>
<dbReference type="PROSITE" id="PS51257">
    <property type="entry name" value="PROKAR_LIPOPROTEIN"/>
    <property type="match status" value="1"/>
</dbReference>
<dbReference type="Proteomes" id="UP000028926">
    <property type="component" value="Chromosome"/>
</dbReference>
<feature type="signal peptide" evidence="1">
    <location>
        <begin position="1"/>
        <end position="23"/>
    </location>
</feature>
<keyword evidence="3" id="KW-1185">Reference proteome</keyword>
<dbReference type="RefSeq" id="WP_038464954.1">
    <property type="nucleotide sequence ID" value="NZ_CP008941.1"/>
</dbReference>
<reference evidence="2 3" key="1">
    <citation type="submission" date="2014-07" db="EMBL/GenBank/DDBJ databases">
        <title>Comparative genomic insights into amoeba endosymbionts belonging to the families of Holosporaceae and Candidatus Midichloriaceae within Rickettsiales.</title>
        <authorList>
            <person name="Wang Z."/>
            <person name="Wu M."/>
        </authorList>
    </citation>
    <scope>NUCLEOTIDE SEQUENCE [LARGE SCALE GENOMIC DNA]</scope>
    <source>
        <strain evidence="2">PRA3</strain>
    </source>
</reference>
<sequence>MKQKTTWFIAMAGVLALSGCATHQEFVPLHATVRKEIGSTDAYAEDCQTTLIADVERSHVSTYMGGGLLFALVDAAIESHREGCANDAMVDIQKGFVTYNAQEKVKAHFSQSLKQAEWLHAGQVQSVKALDEPTQINFTQKSKSDTVLTGRMVYKFNPDLSVLTGIIYLTVYPTSQKLRALVNAGDPLQKPVFKVNVKAAEALPLRDKDLEANAKKWADNDNRLLKEALDKITNQAFSNLDRALKNPEYISDR</sequence>
<dbReference type="eggNOG" id="ENOG5031C9R">
    <property type="taxonomic scope" value="Bacteria"/>
</dbReference>
<protein>
    <recommendedName>
        <fullName evidence="4">Lipoprotein</fullName>
    </recommendedName>
</protein>
<feature type="chain" id="PRO_5001717324" description="Lipoprotein" evidence="1">
    <location>
        <begin position="24"/>
        <end position="253"/>
    </location>
</feature>
<accession>A0A077AWY8</accession>
<organism evidence="2 3">
    <name type="scientific">Candidatus Odyssella acanthamoebae</name>
    <dbReference type="NCBI Taxonomy" id="91604"/>
    <lineage>
        <taxon>Bacteria</taxon>
        <taxon>Pseudomonadati</taxon>
        <taxon>Pseudomonadota</taxon>
        <taxon>Alphaproteobacteria</taxon>
        <taxon>Holosporales</taxon>
        <taxon>Candidatus Paracaedibacteraceae</taxon>
        <taxon>Candidatus Odyssella</taxon>
    </lineage>
</organism>
<dbReference type="OrthoDB" id="8848056at2"/>
<evidence type="ECO:0000256" key="1">
    <source>
        <dbReference type="SAM" id="SignalP"/>
    </source>
</evidence>
<evidence type="ECO:0008006" key="4">
    <source>
        <dbReference type="Google" id="ProtNLM"/>
    </source>
</evidence>
<evidence type="ECO:0000313" key="2">
    <source>
        <dbReference type="EMBL" id="AIK96494.1"/>
    </source>
</evidence>
<dbReference type="STRING" id="91604.ID47_06670"/>